<dbReference type="PANTHER" id="PTHR30204:SF69">
    <property type="entry name" value="MERR-FAMILY TRANSCRIPTIONAL REGULATOR"/>
    <property type="match status" value="1"/>
</dbReference>
<dbReference type="OrthoDB" id="9791488at2"/>
<keyword evidence="5" id="KW-0812">Transmembrane</keyword>
<dbReference type="Proteomes" id="UP000220904">
    <property type="component" value="Unassembled WGS sequence"/>
</dbReference>
<dbReference type="SMART" id="SM00422">
    <property type="entry name" value="HTH_MERR"/>
    <property type="match status" value="1"/>
</dbReference>
<dbReference type="PRINTS" id="PR00040">
    <property type="entry name" value="HTHMERR"/>
</dbReference>
<keyword evidence="5" id="KW-1133">Transmembrane helix</keyword>
<keyword evidence="2" id="KW-0805">Transcription regulation</keyword>
<dbReference type="AlphaFoldDB" id="A0A2A7B8C7"/>
<dbReference type="InterPro" id="IPR009061">
    <property type="entry name" value="DNA-bd_dom_put_sf"/>
</dbReference>
<feature type="domain" description="HTH merR-type" evidence="6">
    <location>
        <begin position="1"/>
        <end position="69"/>
    </location>
</feature>
<dbReference type="Gene3D" id="1.10.1660.10">
    <property type="match status" value="1"/>
</dbReference>
<evidence type="ECO:0000313" key="8">
    <source>
        <dbReference type="Proteomes" id="UP000220904"/>
    </source>
</evidence>
<evidence type="ECO:0000256" key="1">
    <source>
        <dbReference type="ARBA" id="ARBA00022491"/>
    </source>
</evidence>
<dbReference type="InterPro" id="IPR047057">
    <property type="entry name" value="MerR_fam"/>
</dbReference>
<evidence type="ECO:0000256" key="5">
    <source>
        <dbReference type="SAM" id="Phobius"/>
    </source>
</evidence>
<dbReference type="GO" id="GO:0003700">
    <property type="term" value="F:DNA-binding transcription factor activity"/>
    <property type="evidence" value="ECO:0007669"/>
    <property type="project" value="InterPro"/>
</dbReference>
<evidence type="ECO:0000256" key="3">
    <source>
        <dbReference type="ARBA" id="ARBA00023125"/>
    </source>
</evidence>
<comment type="caution">
    <text evidence="7">The sequence shown here is derived from an EMBL/GenBank/DDBJ whole genome shotgun (WGS) entry which is preliminary data.</text>
</comment>
<reference evidence="7 8" key="1">
    <citation type="journal article" date="2017" name="Front. Microbiol.">
        <title>New Insights into the Diversity of the Genus Faecalibacterium.</title>
        <authorList>
            <person name="Benevides L."/>
            <person name="Burman S."/>
            <person name="Martin R."/>
            <person name="Robert V."/>
            <person name="Thomas M."/>
            <person name="Miquel S."/>
            <person name="Chain F."/>
            <person name="Sokol H."/>
            <person name="Bermudez-Humaran L.G."/>
            <person name="Morrison M."/>
            <person name="Langella P."/>
            <person name="Azevedo V.A."/>
            <person name="Chatel J.M."/>
            <person name="Soares S."/>
        </authorList>
    </citation>
    <scope>NUCLEOTIDE SEQUENCE [LARGE SCALE GENOMIC DNA]</scope>
    <source>
        <strain evidence="7 8">AHMP21</strain>
    </source>
</reference>
<accession>A0A2A7B8C7</accession>
<dbReference type="EMBL" id="NOUV01000005">
    <property type="protein sequence ID" value="PDX87650.1"/>
    <property type="molecule type" value="Genomic_DNA"/>
</dbReference>
<keyword evidence="3" id="KW-0238">DNA-binding</keyword>
<keyword evidence="4" id="KW-0804">Transcription</keyword>
<dbReference type="InterPro" id="IPR000551">
    <property type="entry name" value="MerR-type_HTH_dom"/>
</dbReference>
<name>A0A2A7B8C7_9FIRM</name>
<organism evidence="7 8">
    <name type="scientific">Faecalibacterium prausnitzii</name>
    <dbReference type="NCBI Taxonomy" id="853"/>
    <lineage>
        <taxon>Bacteria</taxon>
        <taxon>Bacillati</taxon>
        <taxon>Bacillota</taxon>
        <taxon>Clostridia</taxon>
        <taxon>Eubacteriales</taxon>
        <taxon>Oscillospiraceae</taxon>
        <taxon>Faecalibacterium</taxon>
    </lineage>
</organism>
<gene>
    <name evidence="7" type="ORF">CHR60_01035</name>
</gene>
<proteinExistence type="predicted"/>
<evidence type="ECO:0000259" key="6">
    <source>
        <dbReference type="PROSITE" id="PS50937"/>
    </source>
</evidence>
<evidence type="ECO:0000256" key="4">
    <source>
        <dbReference type="ARBA" id="ARBA00023163"/>
    </source>
</evidence>
<dbReference type="PROSITE" id="PS50937">
    <property type="entry name" value="HTH_MERR_2"/>
    <property type="match status" value="1"/>
</dbReference>
<dbReference type="RefSeq" id="WP_097791321.1">
    <property type="nucleotide sequence ID" value="NZ_NOUV01000005.1"/>
</dbReference>
<dbReference type="GO" id="GO:0003677">
    <property type="term" value="F:DNA binding"/>
    <property type="evidence" value="ECO:0007669"/>
    <property type="project" value="UniProtKB-KW"/>
</dbReference>
<protein>
    <submittedName>
        <fullName evidence="7">MerR family transcriptional regulator</fullName>
    </submittedName>
</protein>
<dbReference type="CDD" id="cd00592">
    <property type="entry name" value="HTH_MerR-like"/>
    <property type="match status" value="1"/>
</dbReference>
<keyword evidence="1" id="KW-0678">Repressor</keyword>
<feature type="transmembrane region" description="Helical" evidence="5">
    <location>
        <begin position="146"/>
        <end position="169"/>
    </location>
</feature>
<dbReference type="SUPFAM" id="SSF46955">
    <property type="entry name" value="Putative DNA-binding domain"/>
    <property type="match status" value="1"/>
</dbReference>
<dbReference type="PANTHER" id="PTHR30204">
    <property type="entry name" value="REDOX-CYCLING DRUG-SENSING TRANSCRIPTIONAL ACTIVATOR SOXR"/>
    <property type="match status" value="1"/>
</dbReference>
<keyword evidence="5" id="KW-0472">Membrane</keyword>
<dbReference type="Pfam" id="PF13411">
    <property type="entry name" value="MerR_1"/>
    <property type="match status" value="1"/>
</dbReference>
<feature type="transmembrane region" description="Helical" evidence="5">
    <location>
        <begin position="175"/>
        <end position="198"/>
    </location>
</feature>
<evidence type="ECO:0000256" key="2">
    <source>
        <dbReference type="ARBA" id="ARBA00023015"/>
    </source>
</evidence>
<evidence type="ECO:0000313" key="7">
    <source>
        <dbReference type="EMBL" id="PDX87650.1"/>
    </source>
</evidence>
<sequence>MKINEVEAAVGVTKKNIRFYEEEGLISPRREPGNGYRSYSEADVERLRRIKLLRKLDVPLAEIRQMLEGECTLADGMARQMERLCARRTDLDEAINFCERLQREPGSLSELDVEKTLARLSAKEEQGVSFVNIEQVDRKAERIKGALVGAGLFTAIMLLTMGITAWAIWMDPQDMPLPLLVLLFGIPAGCILGTLKVLADRIREIRKGEEDAYRNY</sequence>